<protein>
    <submittedName>
        <fullName evidence="1">Leucine-rich repeat domain-containing protein</fullName>
    </submittedName>
</protein>
<gene>
    <name evidence="1" type="ORF">DW016_12230</name>
</gene>
<dbReference type="RefSeq" id="WP_117493693.1">
    <property type="nucleotide sequence ID" value="NZ_JAAITK010000002.1"/>
</dbReference>
<dbReference type="Gene3D" id="3.80.10.10">
    <property type="entry name" value="Ribonuclease Inhibitor"/>
    <property type="match status" value="1"/>
</dbReference>
<reference evidence="1 2" key="1">
    <citation type="submission" date="2018-08" db="EMBL/GenBank/DDBJ databases">
        <title>A genome reference for cultivated species of the human gut microbiota.</title>
        <authorList>
            <person name="Zou Y."/>
            <person name="Xue W."/>
            <person name="Luo G."/>
        </authorList>
    </citation>
    <scope>NUCLEOTIDE SEQUENCE [LARGE SCALE GENOMIC DNA]</scope>
    <source>
        <strain evidence="1 2">AF37-2AT</strain>
    </source>
</reference>
<dbReference type="Proteomes" id="UP000261080">
    <property type="component" value="Unassembled WGS sequence"/>
</dbReference>
<keyword evidence="2" id="KW-1185">Reference proteome</keyword>
<dbReference type="EMBL" id="QVLX01000007">
    <property type="protein sequence ID" value="RGE85749.1"/>
    <property type="molecule type" value="Genomic_DNA"/>
</dbReference>
<sequence>MTKIGDYGFAKTDEKRSLFIFLPEEEGNMPEERRRLCGELVEEVHLPSQVWEIGRYAFYRCSRLKRLSFTDSLQSIEGGAFTGCQLARLDIACRQTRRTCLRQFLEEQRFELEVRISYEDGDNVEVARLIFPEHYEEAVENTPARIVETHYHGAGGDYRQCVYHKEIDYEEYDSLFAKAKARESVRTLIEIALARLCFPYRLSEQAREEYTSFLRKCAGDTADLLFVRDDMETVLFLLEHRIWEGESLEEALDKAQEIEQAEAAALLLSKRRGTAGKKTFEL</sequence>
<name>A0A3E3JZZ0_9FIRM</name>
<evidence type="ECO:0000313" key="1">
    <source>
        <dbReference type="EMBL" id="RGE85749.1"/>
    </source>
</evidence>
<organism evidence="1 2">
    <name type="scientific">Sellimonas intestinalis</name>
    <dbReference type="NCBI Taxonomy" id="1653434"/>
    <lineage>
        <taxon>Bacteria</taxon>
        <taxon>Bacillati</taxon>
        <taxon>Bacillota</taxon>
        <taxon>Clostridia</taxon>
        <taxon>Lachnospirales</taxon>
        <taxon>Lachnospiraceae</taxon>
        <taxon>Sellimonas</taxon>
    </lineage>
</organism>
<dbReference type="AlphaFoldDB" id="A0A3E3JZZ0"/>
<accession>A0A3E3JZZ0</accession>
<dbReference type="OrthoDB" id="1824119at2"/>
<dbReference type="InterPro" id="IPR032675">
    <property type="entry name" value="LRR_dom_sf"/>
</dbReference>
<proteinExistence type="predicted"/>
<comment type="caution">
    <text evidence="1">The sequence shown here is derived from an EMBL/GenBank/DDBJ whole genome shotgun (WGS) entry which is preliminary data.</text>
</comment>
<dbReference type="Pfam" id="PF13306">
    <property type="entry name" value="LRR_5"/>
    <property type="match status" value="1"/>
</dbReference>
<evidence type="ECO:0000313" key="2">
    <source>
        <dbReference type="Proteomes" id="UP000261080"/>
    </source>
</evidence>
<dbReference type="InterPro" id="IPR026906">
    <property type="entry name" value="LRR_5"/>
</dbReference>